<accession>A0A165T0W3</accession>
<dbReference type="OrthoDB" id="2977329at2759"/>
<evidence type="ECO:0008006" key="3">
    <source>
        <dbReference type="Google" id="ProtNLM"/>
    </source>
</evidence>
<protein>
    <recommendedName>
        <fullName evidence="3">F-box domain-containing protein</fullName>
    </recommendedName>
</protein>
<dbReference type="EMBL" id="KV429039">
    <property type="protein sequence ID" value="KZT72772.1"/>
    <property type="molecule type" value="Genomic_DNA"/>
</dbReference>
<dbReference type="SUPFAM" id="SSF52047">
    <property type="entry name" value="RNI-like"/>
    <property type="match status" value="1"/>
</dbReference>
<dbReference type="Proteomes" id="UP000076727">
    <property type="component" value="Unassembled WGS sequence"/>
</dbReference>
<name>A0A165T0W3_9APHY</name>
<evidence type="ECO:0000313" key="1">
    <source>
        <dbReference type="EMBL" id="KZT72772.1"/>
    </source>
</evidence>
<dbReference type="AlphaFoldDB" id="A0A165T0W3"/>
<gene>
    <name evidence="1" type="ORF">DAEQUDRAFT_808758</name>
</gene>
<proteinExistence type="predicted"/>
<keyword evidence="2" id="KW-1185">Reference proteome</keyword>
<sequence length="369" mass="41471">MPIVPPELCDYIIDYLHKDRKSLEACTLTCREWVPTSRYHLYCDVFLHKPKLFPAFKRLLTASPLLGSYVRVLRISKLDKASQADLMMVEELLPAILGDLPNLEHLGGSLLSTAASILRFMPDRTPVTELCLQYCEFSALDDFARLFYSCPRLQSLELCGVCWASTSCDVLPPILDAPEPRRLVLGRDVDFASAIGFLLRGNHHRHIHSLSAALSSEADAYALSVLMENIGETLTELEIEWHPVRPGLNVVSMPSTLSIPPNVSVERLTIRSAVSHAYSTPWVTSLLSAVGPVRMTTFALEIRLLGELNALDWKSVESTLTSERFESLRRVMVKVNIWSGVHMDQLSVRNLIRHNLPRLHSKGMLRFVS</sequence>
<organism evidence="1 2">
    <name type="scientific">Daedalea quercina L-15889</name>
    <dbReference type="NCBI Taxonomy" id="1314783"/>
    <lineage>
        <taxon>Eukaryota</taxon>
        <taxon>Fungi</taxon>
        <taxon>Dikarya</taxon>
        <taxon>Basidiomycota</taxon>
        <taxon>Agaricomycotina</taxon>
        <taxon>Agaricomycetes</taxon>
        <taxon>Polyporales</taxon>
        <taxon>Fomitopsis</taxon>
    </lineage>
</organism>
<dbReference type="InterPro" id="IPR032675">
    <property type="entry name" value="LRR_dom_sf"/>
</dbReference>
<dbReference type="Gene3D" id="3.80.10.10">
    <property type="entry name" value="Ribonuclease Inhibitor"/>
    <property type="match status" value="1"/>
</dbReference>
<evidence type="ECO:0000313" key="2">
    <source>
        <dbReference type="Proteomes" id="UP000076727"/>
    </source>
</evidence>
<reference evidence="1 2" key="1">
    <citation type="journal article" date="2016" name="Mol. Biol. Evol.">
        <title>Comparative Genomics of Early-Diverging Mushroom-Forming Fungi Provides Insights into the Origins of Lignocellulose Decay Capabilities.</title>
        <authorList>
            <person name="Nagy L.G."/>
            <person name="Riley R."/>
            <person name="Tritt A."/>
            <person name="Adam C."/>
            <person name="Daum C."/>
            <person name="Floudas D."/>
            <person name="Sun H."/>
            <person name="Yadav J.S."/>
            <person name="Pangilinan J."/>
            <person name="Larsson K.H."/>
            <person name="Matsuura K."/>
            <person name="Barry K."/>
            <person name="Labutti K."/>
            <person name="Kuo R."/>
            <person name="Ohm R.A."/>
            <person name="Bhattacharya S.S."/>
            <person name="Shirouzu T."/>
            <person name="Yoshinaga Y."/>
            <person name="Martin F.M."/>
            <person name="Grigoriev I.V."/>
            <person name="Hibbett D.S."/>
        </authorList>
    </citation>
    <scope>NUCLEOTIDE SEQUENCE [LARGE SCALE GENOMIC DNA]</scope>
    <source>
        <strain evidence="1 2">L-15889</strain>
    </source>
</reference>